<dbReference type="AlphaFoldDB" id="A0A1M6BSY0"/>
<keyword evidence="4" id="KW-0479">Metal-binding</keyword>
<dbReference type="SFLD" id="SFLDS00029">
    <property type="entry name" value="Radical_SAM"/>
    <property type="match status" value="1"/>
</dbReference>
<evidence type="ECO:0000259" key="8">
    <source>
        <dbReference type="PROSITE" id="PS51918"/>
    </source>
</evidence>
<evidence type="ECO:0000256" key="2">
    <source>
        <dbReference type="ARBA" id="ARBA00022485"/>
    </source>
</evidence>
<dbReference type="InterPro" id="IPR000385">
    <property type="entry name" value="MoaA_NifB_PqqE_Fe-S-bd_CS"/>
</dbReference>
<keyword evidence="3" id="KW-0949">S-adenosyl-L-methionine</keyword>
<dbReference type="InterPro" id="IPR013785">
    <property type="entry name" value="Aldolase_TIM"/>
</dbReference>
<dbReference type="PANTHER" id="PTHR11228:SF7">
    <property type="entry name" value="PQQA PEPTIDE CYCLASE"/>
    <property type="match status" value="1"/>
</dbReference>
<keyword evidence="7" id="KW-0411">Iron-sulfur</keyword>
<dbReference type="SFLD" id="SFLDG01067">
    <property type="entry name" value="SPASM/twitch_domain_containing"/>
    <property type="match status" value="1"/>
</dbReference>
<dbReference type="Pfam" id="PF04055">
    <property type="entry name" value="Radical_SAM"/>
    <property type="match status" value="1"/>
</dbReference>
<proteinExistence type="predicted"/>
<dbReference type="GO" id="GO:0046872">
    <property type="term" value="F:metal ion binding"/>
    <property type="evidence" value="ECO:0007669"/>
    <property type="project" value="UniProtKB-KW"/>
</dbReference>
<dbReference type="PROSITE" id="PS01305">
    <property type="entry name" value="MOAA_NIFB_PQQE"/>
    <property type="match status" value="1"/>
</dbReference>
<gene>
    <name evidence="9" type="ORF">SAMN02745216_00062</name>
</gene>
<dbReference type="GO" id="GO:0051539">
    <property type="term" value="F:4 iron, 4 sulfur cluster binding"/>
    <property type="evidence" value="ECO:0007669"/>
    <property type="project" value="UniProtKB-KW"/>
</dbReference>
<dbReference type="RefSeq" id="WP_073471777.1">
    <property type="nucleotide sequence ID" value="NZ_FQZU01000001.1"/>
</dbReference>
<evidence type="ECO:0000256" key="1">
    <source>
        <dbReference type="ARBA" id="ARBA00001966"/>
    </source>
</evidence>
<protein>
    <submittedName>
        <fullName evidence="9">Radical SAM superfamily enzyme, MoaA/NifB/PqqE/SkfB family</fullName>
    </submittedName>
</protein>
<evidence type="ECO:0000256" key="3">
    <source>
        <dbReference type="ARBA" id="ARBA00022691"/>
    </source>
</evidence>
<name>A0A1M6BSY0_9BACT</name>
<dbReference type="GO" id="GO:0016491">
    <property type="term" value="F:oxidoreductase activity"/>
    <property type="evidence" value="ECO:0007669"/>
    <property type="project" value="UniProtKB-KW"/>
</dbReference>
<keyword evidence="10" id="KW-1185">Reference proteome</keyword>
<accession>A0A1M6BSY0</accession>
<evidence type="ECO:0000256" key="6">
    <source>
        <dbReference type="ARBA" id="ARBA00023004"/>
    </source>
</evidence>
<organism evidence="9 10">
    <name type="scientific">Desulfatibacillum alkenivorans DSM 16219</name>
    <dbReference type="NCBI Taxonomy" id="1121393"/>
    <lineage>
        <taxon>Bacteria</taxon>
        <taxon>Pseudomonadati</taxon>
        <taxon>Thermodesulfobacteriota</taxon>
        <taxon>Desulfobacteria</taxon>
        <taxon>Desulfobacterales</taxon>
        <taxon>Desulfatibacillaceae</taxon>
        <taxon>Desulfatibacillum</taxon>
    </lineage>
</organism>
<dbReference type="EMBL" id="FQZU01000001">
    <property type="protein sequence ID" value="SHI51791.1"/>
    <property type="molecule type" value="Genomic_DNA"/>
</dbReference>
<dbReference type="SUPFAM" id="SSF102114">
    <property type="entry name" value="Radical SAM enzymes"/>
    <property type="match status" value="1"/>
</dbReference>
<dbReference type="InterPro" id="IPR058240">
    <property type="entry name" value="rSAM_sf"/>
</dbReference>
<keyword evidence="6" id="KW-0408">Iron</keyword>
<reference evidence="10" key="1">
    <citation type="submission" date="2016-11" db="EMBL/GenBank/DDBJ databases">
        <authorList>
            <person name="Varghese N."/>
            <person name="Submissions S."/>
        </authorList>
    </citation>
    <scope>NUCLEOTIDE SEQUENCE [LARGE SCALE GENOMIC DNA]</scope>
    <source>
        <strain evidence="10">DSM 16219</strain>
    </source>
</reference>
<dbReference type="InterPro" id="IPR050377">
    <property type="entry name" value="Radical_SAM_PqqE_MftC-like"/>
</dbReference>
<dbReference type="Gene3D" id="3.20.20.70">
    <property type="entry name" value="Aldolase class I"/>
    <property type="match status" value="1"/>
</dbReference>
<evidence type="ECO:0000256" key="7">
    <source>
        <dbReference type="ARBA" id="ARBA00023014"/>
    </source>
</evidence>
<dbReference type="InterPro" id="IPR007197">
    <property type="entry name" value="rSAM"/>
</dbReference>
<dbReference type="OrthoDB" id="9782387at2"/>
<comment type="cofactor">
    <cofactor evidence="1">
        <name>[4Fe-4S] cluster</name>
        <dbReference type="ChEBI" id="CHEBI:49883"/>
    </cofactor>
</comment>
<feature type="domain" description="Radical SAM core" evidence="8">
    <location>
        <begin position="20"/>
        <end position="225"/>
    </location>
</feature>
<evidence type="ECO:0000313" key="9">
    <source>
        <dbReference type="EMBL" id="SHI51791.1"/>
    </source>
</evidence>
<sequence>MKRRTPISLARLMTARVLGRRFPASIGMIVTHRCNLRCAYCGFPDLPSDEMDADQWLEAIHAFLQAGTLRMGFSGGEPLLRQDLDRLLKAAHGNALVTLNTNGLLLPERKDLLKWVDAAVISLDGNQEVHDGLRGQGAYAGAVQGGEAVLKAGKKLIFAMVVTKDNTNQIPHVLRLSEDMGAQCFFQPVTPCAVSSGKAASMLPDLDEFKRGVRFLQAAKRRGKPVCCSRSYLESLMRYPNATIEKAQCKLGLYGGFVTPSGQVCRCHVNLGVDAAPSGRDLGFVEAFRRMPMTDCQGCFIYPYVELSNLLSGKLLPIYDALRQATIGWRSAGE</sequence>
<dbReference type="PROSITE" id="PS51918">
    <property type="entry name" value="RADICAL_SAM"/>
    <property type="match status" value="1"/>
</dbReference>
<dbReference type="Proteomes" id="UP000183994">
    <property type="component" value="Unassembled WGS sequence"/>
</dbReference>
<evidence type="ECO:0000256" key="5">
    <source>
        <dbReference type="ARBA" id="ARBA00023002"/>
    </source>
</evidence>
<evidence type="ECO:0000313" key="10">
    <source>
        <dbReference type="Proteomes" id="UP000183994"/>
    </source>
</evidence>
<dbReference type="STRING" id="1121393.SAMN02745216_00062"/>
<dbReference type="PANTHER" id="PTHR11228">
    <property type="entry name" value="RADICAL SAM DOMAIN PROTEIN"/>
    <property type="match status" value="1"/>
</dbReference>
<keyword evidence="2" id="KW-0004">4Fe-4S</keyword>
<evidence type="ECO:0000256" key="4">
    <source>
        <dbReference type="ARBA" id="ARBA00022723"/>
    </source>
</evidence>
<keyword evidence="5" id="KW-0560">Oxidoreductase</keyword>
<dbReference type="CDD" id="cd01335">
    <property type="entry name" value="Radical_SAM"/>
    <property type="match status" value="1"/>
</dbReference>